<keyword evidence="7" id="KW-0378">Hydrolase</keyword>
<feature type="domain" description="Peptidase M28" evidence="5">
    <location>
        <begin position="357"/>
        <end position="559"/>
    </location>
</feature>
<dbReference type="PANTHER" id="PTHR10404">
    <property type="entry name" value="N-ACETYLATED-ALPHA-LINKED ACIDIC DIPEPTIDASE"/>
    <property type="match status" value="1"/>
</dbReference>
<evidence type="ECO:0000259" key="3">
    <source>
        <dbReference type="Pfam" id="PF02225"/>
    </source>
</evidence>
<dbReference type="InterPro" id="IPR007484">
    <property type="entry name" value="Peptidase_M28"/>
</dbReference>
<comment type="similarity">
    <text evidence="1">Belongs to the peptidase M28 family. M28B subfamily.</text>
</comment>
<dbReference type="InterPro" id="IPR003137">
    <property type="entry name" value="PA_domain"/>
</dbReference>
<feature type="transmembrane region" description="Helical" evidence="2">
    <location>
        <begin position="27"/>
        <end position="48"/>
    </location>
</feature>
<evidence type="ECO:0000259" key="5">
    <source>
        <dbReference type="Pfam" id="PF04389"/>
    </source>
</evidence>
<evidence type="ECO:0000259" key="4">
    <source>
        <dbReference type="Pfam" id="PF04253"/>
    </source>
</evidence>
<dbReference type="Pfam" id="PF04389">
    <property type="entry name" value="Peptidase_M28"/>
    <property type="match status" value="1"/>
</dbReference>
<accession>A0ABM0JZJ9</accession>
<dbReference type="SUPFAM" id="SSF52025">
    <property type="entry name" value="PA domain"/>
    <property type="match status" value="1"/>
</dbReference>
<dbReference type="Pfam" id="PF04253">
    <property type="entry name" value="TFR_dimer"/>
    <property type="match status" value="1"/>
</dbReference>
<dbReference type="SUPFAM" id="SSF53187">
    <property type="entry name" value="Zn-dependent exopeptidases"/>
    <property type="match status" value="1"/>
</dbReference>
<keyword evidence="7" id="KW-0645">Protease</keyword>
<keyword evidence="2" id="KW-1133">Transmembrane helix</keyword>
<dbReference type="RefSeq" id="XP_005105224.1">
    <property type="nucleotide sequence ID" value="XM_005105167.3"/>
</dbReference>
<evidence type="ECO:0000256" key="1">
    <source>
        <dbReference type="ARBA" id="ARBA00005634"/>
    </source>
</evidence>
<dbReference type="Gene3D" id="1.20.930.40">
    <property type="entry name" value="Transferrin receptor-like, dimerisation domain"/>
    <property type="match status" value="1"/>
</dbReference>
<dbReference type="Gene3D" id="3.40.630.10">
    <property type="entry name" value="Zn peptidases"/>
    <property type="match status" value="1"/>
</dbReference>
<dbReference type="InterPro" id="IPR046450">
    <property type="entry name" value="PA_dom_sf"/>
</dbReference>
<reference evidence="7" key="1">
    <citation type="submission" date="2025-08" db="UniProtKB">
        <authorList>
            <consortium name="RefSeq"/>
        </authorList>
    </citation>
    <scope>IDENTIFICATION</scope>
</reference>
<organism evidence="6 7">
    <name type="scientific">Aplysia californica</name>
    <name type="common">California sea hare</name>
    <dbReference type="NCBI Taxonomy" id="6500"/>
    <lineage>
        <taxon>Eukaryota</taxon>
        <taxon>Metazoa</taxon>
        <taxon>Spiralia</taxon>
        <taxon>Lophotrochozoa</taxon>
        <taxon>Mollusca</taxon>
        <taxon>Gastropoda</taxon>
        <taxon>Heterobranchia</taxon>
        <taxon>Euthyneura</taxon>
        <taxon>Tectipleura</taxon>
        <taxon>Aplysiida</taxon>
        <taxon>Aplysioidea</taxon>
        <taxon>Aplysiidae</taxon>
        <taxon>Aplysia</taxon>
    </lineage>
</organism>
<name>A0ABM0JZJ9_APLCA</name>
<evidence type="ECO:0000313" key="7">
    <source>
        <dbReference type="RefSeq" id="XP_005105224.1"/>
    </source>
</evidence>
<feature type="domain" description="Transferrin receptor-like dimerisation" evidence="4">
    <location>
        <begin position="629"/>
        <end position="741"/>
    </location>
</feature>
<evidence type="ECO:0000256" key="2">
    <source>
        <dbReference type="SAM" id="Phobius"/>
    </source>
</evidence>
<dbReference type="InterPro" id="IPR007365">
    <property type="entry name" value="TFR-like_dimer_dom"/>
</dbReference>
<keyword evidence="7" id="KW-0121">Carboxypeptidase</keyword>
<dbReference type="Gene3D" id="3.50.30.30">
    <property type="match status" value="1"/>
</dbReference>
<dbReference type="Pfam" id="PF02225">
    <property type="entry name" value="PA"/>
    <property type="match status" value="1"/>
</dbReference>
<dbReference type="InterPro" id="IPR039373">
    <property type="entry name" value="Peptidase_M28B"/>
</dbReference>
<dbReference type="GeneID" id="101852716"/>
<dbReference type="GO" id="GO:0004180">
    <property type="term" value="F:carboxypeptidase activity"/>
    <property type="evidence" value="ECO:0007669"/>
    <property type="project" value="UniProtKB-KW"/>
</dbReference>
<keyword evidence="6" id="KW-1185">Reference proteome</keyword>
<feature type="domain" description="PA" evidence="3">
    <location>
        <begin position="182"/>
        <end position="270"/>
    </location>
</feature>
<dbReference type="SUPFAM" id="SSF47672">
    <property type="entry name" value="Transferrin receptor-like dimerisation domain"/>
    <property type="match status" value="1"/>
</dbReference>
<sequence>MMRGFDTIESMNADEVLVKRKRGTKRYMVAAAVIGGLFFIVGIMIGYFSHKAEAEGAGRQKPNKRLEPDEFIIEKVSKEFLDSKLRMFSSKPRLAGTKAGTEIAETIKSLWSESGLDEVHMKTYNVLLSLPNASEPNMVEVINKTTGEPVFTSQLYEAALRPEDNTTLIVPFAAYSPAGIVEGNIVHVNYGTTENIESMLQNLTFDLTGTIFLAKYGQISPKQKVQNAELYGASALLLYPDLADTNGRDNANEKVYPDSWLMPDSGVRREMLLDKYGDPDTPNYPSTEYAHYINPETRNLPKIPCQPISYHDAVSLLEVLTGSAAPQYGVVSDNGNGSALEVRVTVNNILQRRPIHNVIGIIKGSIEPDRFILLGGHHDSWTYGAVDPHSASAVLSQIVHLFGQLLQSGHRPRRTLVFCSWDAKEPAIIGSTEWVEENEKLLSERAVAYLNADLIAGGHFTLSVKASPLLQDALFTAAKRVPSHVENYKTLYDLWAARPNDESWNSQEPKVSYAFGSDGDYVSFHENVGISSADFSFTYEKKKFQGANYPLHHTAYDTYYLYKQFQDPNLACMEAGARFWGILANNLANAPLLPLRASRLSSAVSAFLDALTLELQDMLDTDSITLDAVISAVRNFSDATSKLEHDMNDSPELTANPLMLRRYNDKLMLLERAFTHINILPGKEFVFRDGTPGQDVSPEDIYLYDILNTVTDMTHGPEQIEQLKEQISVIALKVQSAADSLYDIGLIKEK</sequence>
<dbReference type="CDD" id="cd08022">
    <property type="entry name" value="M28_PSMA_like"/>
    <property type="match status" value="1"/>
</dbReference>
<gene>
    <name evidence="7" type="primary">LOC101852716</name>
</gene>
<dbReference type="Proteomes" id="UP000694888">
    <property type="component" value="Unplaced"/>
</dbReference>
<dbReference type="PANTHER" id="PTHR10404:SF77">
    <property type="entry name" value="GLUTAMATE CARBOXYPEPTIDASE 2 HOMOLOG"/>
    <property type="match status" value="1"/>
</dbReference>
<keyword evidence="2" id="KW-0812">Transmembrane</keyword>
<proteinExistence type="inferred from homology"/>
<keyword evidence="2" id="KW-0472">Membrane</keyword>
<dbReference type="InterPro" id="IPR036757">
    <property type="entry name" value="TFR-like_dimer_dom_sf"/>
</dbReference>
<evidence type="ECO:0000313" key="6">
    <source>
        <dbReference type="Proteomes" id="UP000694888"/>
    </source>
</evidence>
<protein>
    <submittedName>
        <fullName evidence="7">Glutamate carboxypeptidase 2</fullName>
    </submittedName>
</protein>